<name>X6LZ93_RETFI</name>
<organism evidence="1 2">
    <name type="scientific">Reticulomyxa filosa</name>
    <dbReference type="NCBI Taxonomy" id="46433"/>
    <lineage>
        <taxon>Eukaryota</taxon>
        <taxon>Sar</taxon>
        <taxon>Rhizaria</taxon>
        <taxon>Retaria</taxon>
        <taxon>Foraminifera</taxon>
        <taxon>Monothalamids</taxon>
        <taxon>Reticulomyxidae</taxon>
        <taxon>Reticulomyxa</taxon>
    </lineage>
</organism>
<dbReference type="EMBL" id="ASPP01026902">
    <property type="protein sequence ID" value="ETO06686.1"/>
    <property type="molecule type" value="Genomic_DNA"/>
</dbReference>
<dbReference type="InterPro" id="IPR024365">
    <property type="entry name" value="DUF3839"/>
</dbReference>
<gene>
    <name evidence="1" type="ORF">RFI_30706</name>
</gene>
<accession>X6LZ93</accession>
<protein>
    <submittedName>
        <fullName evidence="1">Uncharacterized protein</fullName>
    </submittedName>
</protein>
<evidence type="ECO:0000313" key="2">
    <source>
        <dbReference type="Proteomes" id="UP000023152"/>
    </source>
</evidence>
<comment type="caution">
    <text evidence="1">The sequence shown here is derived from an EMBL/GenBank/DDBJ whole genome shotgun (WGS) entry which is preliminary data.</text>
</comment>
<keyword evidence="2" id="KW-1185">Reference proteome</keyword>
<dbReference type="Proteomes" id="UP000023152">
    <property type="component" value="Unassembled WGS sequence"/>
</dbReference>
<reference evidence="1 2" key="1">
    <citation type="journal article" date="2013" name="Curr. Biol.">
        <title>The Genome of the Foraminiferan Reticulomyxa filosa.</title>
        <authorList>
            <person name="Glockner G."/>
            <person name="Hulsmann N."/>
            <person name="Schleicher M."/>
            <person name="Noegel A.A."/>
            <person name="Eichinger L."/>
            <person name="Gallinger C."/>
            <person name="Pawlowski J."/>
            <person name="Sierra R."/>
            <person name="Euteneuer U."/>
            <person name="Pillet L."/>
            <person name="Moustafa A."/>
            <person name="Platzer M."/>
            <person name="Groth M."/>
            <person name="Szafranski K."/>
            <person name="Schliwa M."/>
        </authorList>
    </citation>
    <scope>NUCLEOTIDE SEQUENCE [LARGE SCALE GENOMIC DNA]</scope>
</reference>
<proteinExistence type="predicted"/>
<dbReference type="AlphaFoldDB" id="X6LZ93"/>
<evidence type="ECO:0000313" key="1">
    <source>
        <dbReference type="EMBL" id="ETO06686.1"/>
    </source>
</evidence>
<dbReference type="Pfam" id="PF12943">
    <property type="entry name" value="DUF3839"/>
    <property type="match status" value="1"/>
</dbReference>
<sequence>MIEQSRFILKKRKLLKDCTASTKPFEQEQMCCIYFLREVYKQNLVFNKFPKKLNTSKKIIIKQKTTLVEMEKLKKDRESKDNEIQKIKQEMQVNLNLSMKVESNLSLKEEIQIIIHYWIRTSNIKLGWIKDFDKFVVNYVSLFILSFLNTN</sequence>